<dbReference type="Gene3D" id="3.30.390.80">
    <property type="entry name" value="DNA repair protein Rad52/59/22"/>
    <property type="match status" value="1"/>
</dbReference>
<dbReference type="GO" id="GO:0005730">
    <property type="term" value="C:nucleolus"/>
    <property type="evidence" value="ECO:0007669"/>
    <property type="project" value="TreeGrafter"/>
</dbReference>
<keyword evidence="3" id="KW-1185">Reference proteome</keyword>
<dbReference type="SUPFAM" id="SSF54768">
    <property type="entry name" value="dsRNA-binding domain-like"/>
    <property type="match status" value="1"/>
</dbReference>
<evidence type="ECO:0000313" key="3">
    <source>
        <dbReference type="Proteomes" id="UP000228934"/>
    </source>
</evidence>
<proteinExistence type="predicted"/>
<dbReference type="EMBL" id="KV924100">
    <property type="protein sequence ID" value="PIO38739.1"/>
    <property type="molecule type" value="Genomic_DNA"/>
</dbReference>
<sequence length="237" mass="26844">MKLFPNAGVAEPGYYAVIRYFSSQCAKKAQVACDRKSLFQDTPLKVQVCNRKKSLQFKSLELYGYKCKELANYYLGFNGWSQRVIAIQNITGLDDDPDEEGNPREQAKLRYLCVVEVIIHDREIRSRGVGVAEEAIEKQNDPVEFLSKNGKVQKFAVQKALSNAFKKILLVIFDNGKVAVEYVPDEDDTVDCLTEEELQGLIQVNDFTWATLDIGDEDDEEMLANISFYEDTLADGE</sequence>
<dbReference type="PANTHER" id="PTHR31164:SF1">
    <property type="entry name" value="RAD52 MOTIF-CONTAINING PROTEIN 1"/>
    <property type="match status" value="1"/>
</dbReference>
<evidence type="ECO:0000259" key="1">
    <source>
        <dbReference type="Pfam" id="PF25517"/>
    </source>
</evidence>
<name>A0A2G9SEY1_AQUCT</name>
<dbReference type="AlphaFoldDB" id="A0A2G9SEY1"/>
<dbReference type="GO" id="GO:0006302">
    <property type="term" value="P:double-strand break repair"/>
    <property type="evidence" value="ECO:0007669"/>
    <property type="project" value="UniProtKB-ARBA"/>
</dbReference>
<organism evidence="2 3">
    <name type="scientific">Aquarana catesbeiana</name>
    <name type="common">American bullfrog</name>
    <name type="synonym">Rana catesbeiana</name>
    <dbReference type="NCBI Taxonomy" id="8400"/>
    <lineage>
        <taxon>Eukaryota</taxon>
        <taxon>Metazoa</taxon>
        <taxon>Chordata</taxon>
        <taxon>Craniata</taxon>
        <taxon>Vertebrata</taxon>
        <taxon>Euteleostomi</taxon>
        <taxon>Amphibia</taxon>
        <taxon>Batrachia</taxon>
        <taxon>Anura</taxon>
        <taxon>Neobatrachia</taxon>
        <taxon>Ranoidea</taxon>
        <taxon>Ranidae</taxon>
        <taxon>Aquarana</taxon>
    </lineage>
</organism>
<gene>
    <name evidence="2" type="ORF">AB205_0078650</name>
</gene>
<protein>
    <recommendedName>
        <fullName evidence="1">DM1 domain-containing protein</fullName>
    </recommendedName>
</protein>
<dbReference type="InterPro" id="IPR040224">
    <property type="entry name" value="RDM1"/>
</dbReference>
<dbReference type="PANTHER" id="PTHR31164">
    <property type="entry name" value="RAD52 MOTIF-CONTAINING PROTEIN 1"/>
    <property type="match status" value="1"/>
</dbReference>
<feature type="domain" description="DM1" evidence="1">
    <location>
        <begin position="65"/>
        <end position="169"/>
    </location>
</feature>
<dbReference type="OrthoDB" id="6287754at2759"/>
<dbReference type="FunFam" id="3.30.390.80:FF:000002">
    <property type="entry name" value="RAD52 motif containing 1"/>
    <property type="match status" value="1"/>
</dbReference>
<dbReference type="InterPro" id="IPR057652">
    <property type="entry name" value="DSRM_RDM1"/>
</dbReference>
<dbReference type="GO" id="GO:0006310">
    <property type="term" value="P:DNA recombination"/>
    <property type="evidence" value="ECO:0007669"/>
    <property type="project" value="UniProtKB-ARBA"/>
</dbReference>
<evidence type="ECO:0000313" key="2">
    <source>
        <dbReference type="EMBL" id="PIO38739.1"/>
    </source>
</evidence>
<dbReference type="InterPro" id="IPR042525">
    <property type="entry name" value="Rad52_Rad59_Rad22_sf"/>
</dbReference>
<reference evidence="3" key="1">
    <citation type="journal article" date="2017" name="Nat. Commun.">
        <title>The North American bullfrog draft genome provides insight into hormonal regulation of long noncoding RNA.</title>
        <authorList>
            <person name="Hammond S.A."/>
            <person name="Warren R.L."/>
            <person name="Vandervalk B.P."/>
            <person name="Kucuk E."/>
            <person name="Khan H."/>
            <person name="Gibb E.A."/>
            <person name="Pandoh P."/>
            <person name="Kirk H."/>
            <person name="Zhao Y."/>
            <person name="Jones M."/>
            <person name="Mungall A.J."/>
            <person name="Coope R."/>
            <person name="Pleasance S."/>
            <person name="Moore R.A."/>
            <person name="Holt R.A."/>
            <person name="Round J.M."/>
            <person name="Ohora S."/>
            <person name="Walle B.V."/>
            <person name="Veldhoen N."/>
            <person name="Helbing C.C."/>
            <person name="Birol I."/>
        </authorList>
    </citation>
    <scope>NUCLEOTIDE SEQUENCE [LARGE SCALE GENOMIC DNA]</scope>
</reference>
<accession>A0A2G9SEY1</accession>
<dbReference type="Pfam" id="PF25517">
    <property type="entry name" value="DSRM_RDM1"/>
    <property type="match status" value="1"/>
</dbReference>
<dbReference type="Proteomes" id="UP000228934">
    <property type="component" value="Unassembled WGS sequence"/>
</dbReference>